<comment type="subunit">
    <text evidence="2 10">Homodimer.</text>
</comment>
<comment type="similarity">
    <text evidence="1 10">Belongs to the class-II aminoacyl-tRNA synthetase family.</text>
</comment>
<evidence type="ECO:0000256" key="7">
    <source>
        <dbReference type="ARBA" id="ARBA00022917"/>
    </source>
</evidence>
<keyword evidence="6 10" id="KW-0067">ATP-binding</keyword>
<evidence type="ECO:0000256" key="9">
    <source>
        <dbReference type="ARBA" id="ARBA00047639"/>
    </source>
</evidence>
<evidence type="ECO:0000313" key="12">
    <source>
        <dbReference type="EMBL" id="GAA3959664.1"/>
    </source>
</evidence>
<comment type="subcellular location">
    <subcellularLocation>
        <location evidence="10">Cytoplasm</location>
    </subcellularLocation>
</comment>
<dbReference type="Pfam" id="PF13393">
    <property type="entry name" value="tRNA-synt_His"/>
    <property type="match status" value="1"/>
</dbReference>
<evidence type="ECO:0000256" key="2">
    <source>
        <dbReference type="ARBA" id="ARBA00011738"/>
    </source>
</evidence>
<dbReference type="CDD" id="cd00773">
    <property type="entry name" value="HisRS-like_core"/>
    <property type="match status" value="1"/>
</dbReference>
<evidence type="ECO:0000256" key="8">
    <source>
        <dbReference type="ARBA" id="ARBA00023146"/>
    </source>
</evidence>
<dbReference type="Pfam" id="PF03129">
    <property type="entry name" value="HGTP_anticodon"/>
    <property type="match status" value="1"/>
</dbReference>
<dbReference type="InterPro" id="IPR004154">
    <property type="entry name" value="Anticodon-bd"/>
</dbReference>
<protein>
    <recommendedName>
        <fullName evidence="10">Histidine--tRNA ligase</fullName>
        <ecNumber evidence="10">6.1.1.21</ecNumber>
    </recommendedName>
    <alternativeName>
        <fullName evidence="10">Histidyl-tRNA synthetase</fullName>
        <shortName evidence="10">HisRS</shortName>
    </alternativeName>
</protein>
<evidence type="ECO:0000256" key="6">
    <source>
        <dbReference type="ARBA" id="ARBA00022840"/>
    </source>
</evidence>
<comment type="caution">
    <text evidence="12">The sequence shown here is derived from an EMBL/GenBank/DDBJ whole genome shotgun (WGS) entry which is preliminary data.</text>
</comment>
<keyword evidence="5 10" id="KW-0547">Nucleotide-binding</keyword>
<dbReference type="Proteomes" id="UP001501337">
    <property type="component" value="Unassembled WGS sequence"/>
</dbReference>
<dbReference type="InterPro" id="IPR045864">
    <property type="entry name" value="aa-tRNA-synth_II/BPL/LPL"/>
</dbReference>
<dbReference type="PIRSF" id="PIRSF001549">
    <property type="entry name" value="His-tRNA_synth"/>
    <property type="match status" value="1"/>
</dbReference>
<dbReference type="PROSITE" id="PS50862">
    <property type="entry name" value="AA_TRNA_LIGASE_II"/>
    <property type="match status" value="1"/>
</dbReference>
<sequence>MNDILPSSTPYWQRLESACRSLFSSYGLEEIRLPIVESTALFKRSIGEATDIVEKEMYTFDDRNGESLTLRPELTAGVVRAGEQHGLLYNQTPRLWYAGPAFRHERPQKGRYRQFHQIGVECFGLPGPDIDAELIALTARLWEHLGLRSSVRLEINTIGSSEARQGFRSALVAYLEDKRDALDEDSQRRLLTNPLRILDSKSAETQRILDNAPSLHDFIDEDSKQHFDGLCARLDALGIAYVVNPRLVRGLDYYGKTVFEWITSELGAQGTVCAGGRYDGLVEQLGGKATPGVGFAMGCERLVLMLEALEARGSADRQSNGLRSLYVMGLGDGEDAAAQALAEKIRTAAPALKVMLHCGGGSIKSRMKKADRSGAQLSVLIGEKELAAQQVSCKIMQADTAIAASLGLDTNTGESAPGQLLLSQAELLQRLQTMKEQADLNHG</sequence>
<dbReference type="InterPro" id="IPR004516">
    <property type="entry name" value="HisRS/HisZ"/>
</dbReference>
<name>A0ABP7P4V0_9GAMM</name>
<dbReference type="InterPro" id="IPR006195">
    <property type="entry name" value="aa-tRNA-synth_II"/>
</dbReference>
<keyword evidence="8 10" id="KW-0030">Aminoacyl-tRNA synthetase</keyword>
<proteinExistence type="inferred from homology"/>
<dbReference type="Gene3D" id="3.40.50.800">
    <property type="entry name" value="Anticodon-binding domain"/>
    <property type="match status" value="1"/>
</dbReference>
<comment type="catalytic activity">
    <reaction evidence="9 10">
        <text>tRNA(His) + L-histidine + ATP = L-histidyl-tRNA(His) + AMP + diphosphate + H(+)</text>
        <dbReference type="Rhea" id="RHEA:17313"/>
        <dbReference type="Rhea" id="RHEA-COMP:9665"/>
        <dbReference type="Rhea" id="RHEA-COMP:9689"/>
        <dbReference type="ChEBI" id="CHEBI:15378"/>
        <dbReference type="ChEBI" id="CHEBI:30616"/>
        <dbReference type="ChEBI" id="CHEBI:33019"/>
        <dbReference type="ChEBI" id="CHEBI:57595"/>
        <dbReference type="ChEBI" id="CHEBI:78442"/>
        <dbReference type="ChEBI" id="CHEBI:78527"/>
        <dbReference type="ChEBI" id="CHEBI:456215"/>
        <dbReference type="EC" id="6.1.1.21"/>
    </reaction>
</comment>
<evidence type="ECO:0000256" key="1">
    <source>
        <dbReference type="ARBA" id="ARBA00008226"/>
    </source>
</evidence>
<dbReference type="GO" id="GO:0016874">
    <property type="term" value="F:ligase activity"/>
    <property type="evidence" value="ECO:0007669"/>
    <property type="project" value="UniProtKB-KW"/>
</dbReference>
<evidence type="ECO:0000256" key="3">
    <source>
        <dbReference type="ARBA" id="ARBA00022490"/>
    </source>
</evidence>
<keyword evidence="3 10" id="KW-0963">Cytoplasm</keyword>
<dbReference type="InterPro" id="IPR036621">
    <property type="entry name" value="Anticodon-bd_dom_sf"/>
</dbReference>
<dbReference type="PANTHER" id="PTHR43707">
    <property type="entry name" value="HISTIDYL-TRNA SYNTHETASE"/>
    <property type="match status" value="1"/>
</dbReference>
<organism evidence="12 13">
    <name type="scientific">Allohahella marinimesophila</name>
    <dbReference type="NCBI Taxonomy" id="1054972"/>
    <lineage>
        <taxon>Bacteria</taxon>
        <taxon>Pseudomonadati</taxon>
        <taxon>Pseudomonadota</taxon>
        <taxon>Gammaproteobacteria</taxon>
        <taxon>Oceanospirillales</taxon>
        <taxon>Hahellaceae</taxon>
        <taxon>Allohahella</taxon>
    </lineage>
</organism>
<gene>
    <name evidence="10 12" type="primary">hisS</name>
    <name evidence="12" type="ORF">GCM10022278_17380</name>
</gene>
<evidence type="ECO:0000313" key="13">
    <source>
        <dbReference type="Proteomes" id="UP001501337"/>
    </source>
</evidence>
<feature type="domain" description="Aminoacyl-transfer RNA synthetases class-II family profile" evidence="11">
    <location>
        <begin position="1"/>
        <end position="306"/>
    </location>
</feature>
<dbReference type="SUPFAM" id="SSF52954">
    <property type="entry name" value="Class II aaRS ABD-related"/>
    <property type="match status" value="1"/>
</dbReference>
<dbReference type="EC" id="6.1.1.21" evidence="10"/>
<keyword evidence="7 10" id="KW-0648">Protein biosynthesis</keyword>
<evidence type="ECO:0000256" key="4">
    <source>
        <dbReference type="ARBA" id="ARBA00022598"/>
    </source>
</evidence>
<dbReference type="PANTHER" id="PTHR43707:SF1">
    <property type="entry name" value="HISTIDINE--TRNA LIGASE, MITOCHONDRIAL-RELATED"/>
    <property type="match status" value="1"/>
</dbReference>
<keyword evidence="13" id="KW-1185">Reference proteome</keyword>
<dbReference type="InterPro" id="IPR041715">
    <property type="entry name" value="HisRS-like_core"/>
</dbReference>
<dbReference type="HAMAP" id="MF_00127">
    <property type="entry name" value="His_tRNA_synth"/>
    <property type="match status" value="1"/>
</dbReference>
<dbReference type="EMBL" id="BAABBO010000007">
    <property type="protein sequence ID" value="GAA3959664.1"/>
    <property type="molecule type" value="Genomic_DNA"/>
</dbReference>
<dbReference type="NCBIfam" id="TIGR00442">
    <property type="entry name" value="hisS"/>
    <property type="match status" value="1"/>
</dbReference>
<reference evidence="13" key="1">
    <citation type="journal article" date="2019" name="Int. J. Syst. Evol. Microbiol.">
        <title>The Global Catalogue of Microorganisms (GCM) 10K type strain sequencing project: providing services to taxonomists for standard genome sequencing and annotation.</title>
        <authorList>
            <consortium name="The Broad Institute Genomics Platform"/>
            <consortium name="The Broad Institute Genome Sequencing Center for Infectious Disease"/>
            <person name="Wu L."/>
            <person name="Ma J."/>
        </authorList>
    </citation>
    <scope>NUCLEOTIDE SEQUENCE [LARGE SCALE GENOMIC DNA]</scope>
    <source>
        <strain evidence="13">JCM 17555</strain>
    </source>
</reference>
<evidence type="ECO:0000256" key="10">
    <source>
        <dbReference type="HAMAP-Rule" id="MF_00127"/>
    </source>
</evidence>
<dbReference type="SUPFAM" id="SSF55681">
    <property type="entry name" value="Class II aaRS and biotin synthetases"/>
    <property type="match status" value="1"/>
</dbReference>
<dbReference type="Gene3D" id="3.30.930.10">
    <property type="entry name" value="Bira Bifunctional Protein, Domain 2"/>
    <property type="match status" value="1"/>
</dbReference>
<accession>A0ABP7P4V0</accession>
<evidence type="ECO:0000256" key="5">
    <source>
        <dbReference type="ARBA" id="ARBA00022741"/>
    </source>
</evidence>
<keyword evidence="4 10" id="KW-0436">Ligase</keyword>
<evidence type="ECO:0000259" key="11">
    <source>
        <dbReference type="PROSITE" id="PS50862"/>
    </source>
</evidence>
<dbReference type="InterPro" id="IPR015807">
    <property type="entry name" value="His-tRNA-ligase"/>
</dbReference>